<keyword evidence="1" id="KW-0732">Signal</keyword>
<reference evidence="2 3" key="1">
    <citation type="submission" date="2023-05" db="EMBL/GenBank/DDBJ databases">
        <authorList>
            <person name="Zhang X."/>
        </authorList>
    </citation>
    <scope>NUCLEOTIDE SEQUENCE [LARGE SCALE GENOMIC DNA]</scope>
    <source>
        <strain evidence="2 3">DM2B3-1</strain>
    </source>
</reference>
<evidence type="ECO:0000256" key="1">
    <source>
        <dbReference type="SAM" id="SignalP"/>
    </source>
</evidence>
<evidence type="ECO:0000313" key="3">
    <source>
        <dbReference type="Proteomes" id="UP001228581"/>
    </source>
</evidence>
<organism evidence="2 3">
    <name type="scientific">Xanthocytophaga flava</name>
    <dbReference type="NCBI Taxonomy" id="3048013"/>
    <lineage>
        <taxon>Bacteria</taxon>
        <taxon>Pseudomonadati</taxon>
        <taxon>Bacteroidota</taxon>
        <taxon>Cytophagia</taxon>
        <taxon>Cytophagales</taxon>
        <taxon>Rhodocytophagaceae</taxon>
        <taxon>Xanthocytophaga</taxon>
    </lineage>
</organism>
<name>A0ABT7CG00_9BACT</name>
<feature type="chain" id="PRO_5047413236" evidence="1">
    <location>
        <begin position="20"/>
        <end position="618"/>
    </location>
</feature>
<protein>
    <submittedName>
        <fullName evidence="2">Uncharacterized protein</fullName>
    </submittedName>
</protein>
<dbReference type="RefSeq" id="WP_313993823.1">
    <property type="nucleotide sequence ID" value="NZ_JASJOT010000003.1"/>
</dbReference>
<dbReference type="EMBL" id="JASJOT010000003">
    <property type="protein sequence ID" value="MDJ1492671.1"/>
    <property type="molecule type" value="Genomic_DNA"/>
</dbReference>
<evidence type="ECO:0000313" key="2">
    <source>
        <dbReference type="EMBL" id="MDJ1492671.1"/>
    </source>
</evidence>
<accession>A0ABT7CG00</accession>
<feature type="signal peptide" evidence="1">
    <location>
        <begin position="1"/>
        <end position="19"/>
    </location>
</feature>
<comment type="caution">
    <text evidence="2">The sequence shown here is derived from an EMBL/GenBank/DDBJ whole genome shotgun (WGS) entry which is preliminary data.</text>
</comment>
<sequence length="618" mass="72190">MRFVTYLTLFIFLSTPLSAQQWNKAETYQLLNQLHQSGVISKQGVDYFYKSFSGEHDLQKEYLEVYKPKMYFSFEGDSIKQDIVFKLSSTDILSLFGFITTIINLQKDEFDLVNGERSEIKKFIRKCENLVGPVWRNSLLPQNNPATLDKEPSIKQIRFSAHALNDTLYKYHIFDQKVYQDVKSWIETNEFIDRNTIFNSLFVKAAMQNSFYEDYEQSKQEQLAYMDTLQMAGILSESGLQTLKQSYKPYTLLGPSEILTHCQRTFVLDFKTLPEDDLQALLQVYTMIRDSILPEFDFTYQKTFDETFKDEEYGGEYTQTFLDFTVNKTSYQQRLSFTPSMALNRSVDYIVMDWLQSGSFQIVNDFLTDRSSSLRLFVIDDKDRLQLKIGTRIGFILMDSIQVRALEKAFPMSIGLPIDHALSTIFDNTYNRSGLTKMIQEYESIGVIPAYTKDSLTVLLTKMIRDNVSSKENILTYLSNIVAHTNYHEFIYDGMEEEPKNVYQTFLNRLQHISQNSFTPTNIVEKQIKKGRNKISYEYGFNLNGKTYTQKMSDIYSFLWEGEFIQLVNQALKEANAKGSFYSIGYSSNKNFIFLTPEQYQYLKTAQPELFTEHYQKD</sequence>
<dbReference type="Proteomes" id="UP001228581">
    <property type="component" value="Unassembled WGS sequence"/>
</dbReference>
<keyword evidence="3" id="KW-1185">Reference proteome</keyword>
<gene>
    <name evidence="2" type="ORF">QNI19_06985</name>
</gene>
<proteinExistence type="predicted"/>